<sequence length="189" mass="20570">MTSLTGSGVVVAKVTQRVDDLIVQVREAVRRGLPPESTAYLVAGCLASSLGARDLLIVEQHEGHPDRYRQHVLHAEEDGSFSIVALVWLPGQRTPIHDHVCWCVTGVHEGQELEHRYRLMTDGRTSRLVPTETVHNPTGSVVAFAPPGDIHQVCNGGSSKAISVHVYGANVAQLGTSIRRVYDLPEGDR</sequence>
<protein>
    <submittedName>
        <fullName evidence="6">Cysteine dioxygenase family protein</fullName>
    </submittedName>
</protein>
<dbReference type="SUPFAM" id="SSF51182">
    <property type="entry name" value="RmlC-like cupins"/>
    <property type="match status" value="1"/>
</dbReference>
<keyword evidence="4" id="KW-0560">Oxidoreductase</keyword>
<keyword evidence="7" id="KW-1185">Reference proteome</keyword>
<dbReference type="CDD" id="cd10548">
    <property type="entry name" value="cupin_CDO"/>
    <property type="match status" value="1"/>
</dbReference>
<keyword evidence="3 6" id="KW-0223">Dioxygenase</keyword>
<keyword evidence="2" id="KW-0479">Metal-binding</keyword>
<evidence type="ECO:0000256" key="5">
    <source>
        <dbReference type="ARBA" id="ARBA00023004"/>
    </source>
</evidence>
<dbReference type="PANTHER" id="PTHR12918">
    <property type="entry name" value="CYSTEINE DIOXYGENASE"/>
    <property type="match status" value="1"/>
</dbReference>
<comment type="caution">
    <text evidence="6">The sequence shown here is derived from an EMBL/GenBank/DDBJ whole genome shotgun (WGS) entry which is preliminary data.</text>
</comment>
<evidence type="ECO:0000256" key="3">
    <source>
        <dbReference type="ARBA" id="ARBA00022964"/>
    </source>
</evidence>
<dbReference type="Gene3D" id="2.60.120.10">
    <property type="entry name" value="Jelly Rolls"/>
    <property type="match status" value="1"/>
</dbReference>
<name>A0ABT1PPL5_9ACTN</name>
<dbReference type="RefSeq" id="WP_255917914.1">
    <property type="nucleotide sequence ID" value="NZ_JANFNG010000001.1"/>
</dbReference>
<dbReference type="Proteomes" id="UP001057702">
    <property type="component" value="Unassembled WGS sequence"/>
</dbReference>
<reference evidence="6" key="1">
    <citation type="submission" date="2022-06" db="EMBL/GenBank/DDBJ databases">
        <title>Draft genome sequence of Streptomyces sp. RB6PN25 isolated from peat swamp forest in Thailand.</title>
        <authorList>
            <person name="Duangmal K."/>
            <person name="Klaysubun C."/>
        </authorList>
    </citation>
    <scope>NUCLEOTIDE SEQUENCE</scope>
    <source>
        <strain evidence="6">RB6PN25</strain>
    </source>
</reference>
<evidence type="ECO:0000256" key="4">
    <source>
        <dbReference type="ARBA" id="ARBA00023002"/>
    </source>
</evidence>
<accession>A0ABT1PPL5</accession>
<evidence type="ECO:0000256" key="2">
    <source>
        <dbReference type="ARBA" id="ARBA00022723"/>
    </source>
</evidence>
<dbReference type="InterPro" id="IPR010300">
    <property type="entry name" value="CDO_1"/>
</dbReference>
<proteinExistence type="inferred from homology"/>
<dbReference type="GO" id="GO:0051213">
    <property type="term" value="F:dioxygenase activity"/>
    <property type="evidence" value="ECO:0007669"/>
    <property type="project" value="UniProtKB-KW"/>
</dbReference>
<comment type="similarity">
    <text evidence="1">Belongs to the cysteine dioxygenase family.</text>
</comment>
<dbReference type="InterPro" id="IPR011051">
    <property type="entry name" value="RmlC_Cupin_sf"/>
</dbReference>
<dbReference type="InterPro" id="IPR014710">
    <property type="entry name" value="RmlC-like_jellyroll"/>
</dbReference>
<organism evidence="6 7">
    <name type="scientific">Streptomyces humicola</name>
    <dbReference type="NCBI Taxonomy" id="2953240"/>
    <lineage>
        <taxon>Bacteria</taxon>
        <taxon>Bacillati</taxon>
        <taxon>Actinomycetota</taxon>
        <taxon>Actinomycetes</taxon>
        <taxon>Kitasatosporales</taxon>
        <taxon>Streptomycetaceae</taxon>
        <taxon>Streptomyces</taxon>
    </lineage>
</organism>
<evidence type="ECO:0000313" key="7">
    <source>
        <dbReference type="Proteomes" id="UP001057702"/>
    </source>
</evidence>
<dbReference type="PANTHER" id="PTHR12918:SF1">
    <property type="entry name" value="CYSTEINE DIOXYGENASE TYPE 1"/>
    <property type="match status" value="1"/>
</dbReference>
<evidence type="ECO:0000313" key="6">
    <source>
        <dbReference type="EMBL" id="MCQ4079058.1"/>
    </source>
</evidence>
<dbReference type="Pfam" id="PF05995">
    <property type="entry name" value="CDO_I"/>
    <property type="match status" value="1"/>
</dbReference>
<evidence type="ECO:0000256" key="1">
    <source>
        <dbReference type="ARBA" id="ARBA00006622"/>
    </source>
</evidence>
<dbReference type="EMBL" id="JANFNG010000001">
    <property type="protein sequence ID" value="MCQ4079058.1"/>
    <property type="molecule type" value="Genomic_DNA"/>
</dbReference>
<gene>
    <name evidence="6" type="ORF">NGB36_00070</name>
</gene>
<keyword evidence="5" id="KW-0408">Iron</keyword>